<dbReference type="Proteomes" id="UP001152795">
    <property type="component" value="Unassembled WGS sequence"/>
</dbReference>
<evidence type="ECO:0000313" key="1">
    <source>
        <dbReference type="EMBL" id="CAB4026325.1"/>
    </source>
</evidence>
<name>A0A7D9L9A1_PARCT</name>
<reference evidence="1" key="1">
    <citation type="submission" date="2020-04" db="EMBL/GenBank/DDBJ databases">
        <authorList>
            <person name="Alioto T."/>
            <person name="Alioto T."/>
            <person name="Gomez Garrido J."/>
        </authorList>
    </citation>
    <scope>NUCLEOTIDE SEQUENCE</scope>
    <source>
        <strain evidence="1">A484AB</strain>
    </source>
</reference>
<accession>A0A7D9L9A1</accession>
<evidence type="ECO:0000313" key="2">
    <source>
        <dbReference type="Proteomes" id="UP001152795"/>
    </source>
</evidence>
<dbReference type="EMBL" id="CACRXK020014137">
    <property type="protein sequence ID" value="CAB4026325.1"/>
    <property type="molecule type" value="Genomic_DNA"/>
</dbReference>
<comment type="caution">
    <text evidence="1">The sequence shown here is derived from an EMBL/GenBank/DDBJ whole genome shotgun (WGS) entry which is preliminary data.</text>
</comment>
<dbReference type="AlphaFoldDB" id="A0A7D9L9A1"/>
<dbReference type="OrthoDB" id="7491731at2759"/>
<organism evidence="1 2">
    <name type="scientific">Paramuricea clavata</name>
    <name type="common">Red gorgonian</name>
    <name type="synonym">Violescent sea-whip</name>
    <dbReference type="NCBI Taxonomy" id="317549"/>
    <lineage>
        <taxon>Eukaryota</taxon>
        <taxon>Metazoa</taxon>
        <taxon>Cnidaria</taxon>
        <taxon>Anthozoa</taxon>
        <taxon>Octocorallia</taxon>
        <taxon>Malacalcyonacea</taxon>
        <taxon>Plexauridae</taxon>
        <taxon>Paramuricea</taxon>
    </lineage>
</organism>
<protein>
    <submittedName>
        <fullName evidence="1">Uncharacterized protein</fullName>
    </submittedName>
</protein>
<dbReference type="PANTHER" id="PTHR47331:SF1">
    <property type="entry name" value="GAG-LIKE PROTEIN"/>
    <property type="match status" value="1"/>
</dbReference>
<sequence length="151" mass="17488">MDILNRFSSWFKLKHAVALGTKYVNILQIRVSQKRAGQEPNVRGKSLSMSVLVEDLQQAEHRIIKNVQQHYFHEEVTVLQNLKDGQFKNYAETKTRNQKLKHISSLHRLDPFVDQHGIVRVGGRIKHADVTFQQKHPVVLPKNSYITTLVI</sequence>
<keyword evidence="2" id="KW-1185">Reference proteome</keyword>
<gene>
    <name evidence="1" type="ORF">PACLA_8A007478</name>
</gene>
<proteinExistence type="predicted"/>
<dbReference type="PANTHER" id="PTHR47331">
    <property type="entry name" value="PHD-TYPE DOMAIN-CONTAINING PROTEIN"/>
    <property type="match status" value="1"/>
</dbReference>